<accession>A0A7G6E137</accession>
<dbReference type="GO" id="GO:0005886">
    <property type="term" value="C:plasma membrane"/>
    <property type="evidence" value="ECO:0007669"/>
    <property type="project" value="UniProtKB-SubCell"/>
</dbReference>
<evidence type="ECO:0000256" key="3">
    <source>
        <dbReference type="ARBA" id="ARBA00022692"/>
    </source>
</evidence>
<keyword evidence="3 6" id="KW-0812">Transmembrane</keyword>
<feature type="transmembrane region" description="Helical" evidence="6">
    <location>
        <begin position="466"/>
        <end position="486"/>
    </location>
</feature>
<feature type="transmembrane region" description="Helical" evidence="6">
    <location>
        <begin position="12"/>
        <end position="35"/>
    </location>
</feature>
<name>A0A7G6E137_THEFR</name>
<evidence type="ECO:0000256" key="2">
    <source>
        <dbReference type="ARBA" id="ARBA00022475"/>
    </source>
</evidence>
<dbReference type="InterPro" id="IPR002797">
    <property type="entry name" value="Polysacc_synth"/>
</dbReference>
<feature type="transmembrane region" description="Helical" evidence="6">
    <location>
        <begin position="410"/>
        <end position="428"/>
    </location>
</feature>
<feature type="transmembrane region" description="Helical" evidence="6">
    <location>
        <begin position="340"/>
        <end position="363"/>
    </location>
</feature>
<feature type="transmembrane region" description="Helical" evidence="6">
    <location>
        <begin position="47"/>
        <end position="69"/>
    </location>
</feature>
<dbReference type="AlphaFoldDB" id="A0A7G6E137"/>
<dbReference type="KEGG" id="tfr:BR63_05365"/>
<evidence type="ECO:0000313" key="7">
    <source>
        <dbReference type="EMBL" id="QNB45791.1"/>
    </source>
</evidence>
<dbReference type="RefSeq" id="WP_051965356.1">
    <property type="nucleotide sequence ID" value="NZ_CP045798.1"/>
</dbReference>
<dbReference type="Proteomes" id="UP000515847">
    <property type="component" value="Chromosome"/>
</dbReference>
<comment type="subcellular location">
    <subcellularLocation>
        <location evidence="1">Cell membrane</location>
        <topology evidence="1">Multi-pass membrane protein</topology>
    </subcellularLocation>
</comment>
<dbReference type="PIRSF" id="PIRSF038958">
    <property type="entry name" value="PG_synth_SpoVB"/>
    <property type="match status" value="1"/>
</dbReference>
<organism evidence="7 8">
    <name type="scientific">Thermanaerosceptrum fracticalcis</name>
    <dbReference type="NCBI Taxonomy" id="1712410"/>
    <lineage>
        <taxon>Bacteria</taxon>
        <taxon>Bacillati</taxon>
        <taxon>Bacillota</taxon>
        <taxon>Clostridia</taxon>
        <taxon>Eubacteriales</taxon>
        <taxon>Peptococcaceae</taxon>
        <taxon>Thermanaerosceptrum</taxon>
    </lineage>
</organism>
<feature type="transmembrane region" description="Helical" evidence="6">
    <location>
        <begin position="183"/>
        <end position="203"/>
    </location>
</feature>
<feature type="transmembrane region" description="Helical" evidence="6">
    <location>
        <begin position="375"/>
        <end position="398"/>
    </location>
</feature>
<dbReference type="InterPro" id="IPR024923">
    <property type="entry name" value="PG_synth_SpoVB"/>
</dbReference>
<dbReference type="Pfam" id="PF01943">
    <property type="entry name" value="Polysacc_synt"/>
    <property type="match status" value="1"/>
</dbReference>
<keyword evidence="2" id="KW-1003">Cell membrane</keyword>
<dbReference type="InterPro" id="IPR050833">
    <property type="entry name" value="Poly_Biosynth_Transport"/>
</dbReference>
<gene>
    <name evidence="7" type="ORF">BR63_05365</name>
</gene>
<feature type="transmembrane region" description="Helical" evidence="6">
    <location>
        <begin position="440"/>
        <end position="460"/>
    </location>
</feature>
<dbReference type="PANTHER" id="PTHR30250">
    <property type="entry name" value="PST FAMILY PREDICTED COLANIC ACID TRANSPORTER"/>
    <property type="match status" value="1"/>
</dbReference>
<keyword evidence="4 6" id="KW-1133">Transmembrane helix</keyword>
<evidence type="ECO:0000256" key="6">
    <source>
        <dbReference type="SAM" id="Phobius"/>
    </source>
</evidence>
<feature type="transmembrane region" description="Helical" evidence="6">
    <location>
        <begin position="81"/>
        <end position="104"/>
    </location>
</feature>
<dbReference type="PANTHER" id="PTHR30250:SF24">
    <property type="entry name" value="STAGE V SPORULATION PROTEIN B"/>
    <property type="match status" value="1"/>
</dbReference>
<evidence type="ECO:0000313" key="8">
    <source>
        <dbReference type="Proteomes" id="UP000515847"/>
    </source>
</evidence>
<feature type="transmembrane region" description="Helical" evidence="6">
    <location>
        <begin position="270"/>
        <end position="294"/>
    </location>
</feature>
<feature type="transmembrane region" description="Helical" evidence="6">
    <location>
        <begin position="224"/>
        <end position="250"/>
    </location>
</feature>
<evidence type="ECO:0000256" key="5">
    <source>
        <dbReference type="ARBA" id="ARBA00023136"/>
    </source>
</evidence>
<evidence type="ECO:0000256" key="4">
    <source>
        <dbReference type="ARBA" id="ARBA00022989"/>
    </source>
</evidence>
<sequence>MAKHSFLKGAFILVMANGLVKIIGFIYQIIIVRIIGTEGVGVFNMVFPLYITAMVITNAGIPLAVSKSVAETNNEKESQKILGMALTLLILLSTGGSFLLILFSPFIISKLYADPRVIPCFLVLISSLLLVAVSSGFRGYFQGTQDMRPTALTQLVEQVVRFITGLSLVIILVPYGLTWAAVGLAGGIFLSEIAGLVYIWHRYRRNVDVSRLIVWPSLKVLHKLFSFGIPVTITRLVITLCMAVEASLIPQQLMKSGFSLSRATSFYGELTGIVFTLISIPSILTFSLATTLVPAIAEAQSRKQANFLSQRTADAIGITLLAGVPSILVLFFWGPALSALLFNVTQAGVLLKIMSCGCIFLYLSQTMSGMLQGLGYVKIIFLTTLLGGLIRISGIYYFGAQPDMAETAIALSYILSYVITCFINLCVVKNKTKFTLNHTLYVRLFLSSMILIFLLFTFAPMIEQNLMVLLTLSFLFTGIFYLVMFLTGDKYIRLIIEQVKQNIIKKPV</sequence>
<dbReference type="OrthoDB" id="9775950at2"/>
<evidence type="ECO:0000256" key="1">
    <source>
        <dbReference type="ARBA" id="ARBA00004651"/>
    </source>
</evidence>
<keyword evidence="5 6" id="KW-0472">Membrane</keyword>
<feature type="transmembrane region" description="Helical" evidence="6">
    <location>
        <begin position="158"/>
        <end position="177"/>
    </location>
</feature>
<protein>
    <submittedName>
        <fullName evidence="7">Oligosaccharide flippase family protein</fullName>
    </submittedName>
</protein>
<feature type="transmembrane region" description="Helical" evidence="6">
    <location>
        <begin position="116"/>
        <end position="137"/>
    </location>
</feature>
<dbReference type="CDD" id="cd13124">
    <property type="entry name" value="MATE_SpoVB_like"/>
    <property type="match status" value="1"/>
</dbReference>
<proteinExistence type="predicted"/>
<keyword evidence="8" id="KW-1185">Reference proteome</keyword>
<feature type="transmembrane region" description="Helical" evidence="6">
    <location>
        <begin position="315"/>
        <end position="334"/>
    </location>
</feature>
<dbReference type="EMBL" id="CP045798">
    <property type="protein sequence ID" value="QNB45791.1"/>
    <property type="molecule type" value="Genomic_DNA"/>
</dbReference>
<reference evidence="7 8" key="1">
    <citation type="journal article" date="2019" name="Front. Microbiol.">
        <title>Thermoanaerosceptrum fracticalcis gen. nov. sp. nov., a Novel Fumarate-Fermenting Microorganism From a Deep Fractured Carbonate Aquifer of the US Great Basin.</title>
        <authorList>
            <person name="Hamilton-Brehm S.D."/>
            <person name="Stewart L.E."/>
            <person name="Zavarin M."/>
            <person name="Caldwell M."/>
            <person name="Lawson P.A."/>
            <person name="Onstott T.C."/>
            <person name="Grzymski J."/>
            <person name="Neveux I."/>
            <person name="Lollar B.S."/>
            <person name="Russell C.E."/>
            <person name="Moser D.P."/>
        </authorList>
    </citation>
    <scope>NUCLEOTIDE SEQUENCE [LARGE SCALE GENOMIC DNA]</scope>
    <source>
        <strain evidence="7 8">DRI-13</strain>
    </source>
</reference>